<keyword evidence="4" id="KW-0488">Methylation</keyword>
<evidence type="ECO:0000256" key="9">
    <source>
        <dbReference type="ARBA" id="ARBA00025772"/>
    </source>
</evidence>
<dbReference type="NCBIfam" id="TIGR02532">
    <property type="entry name" value="IV_pilin_GFxxxE"/>
    <property type="match status" value="1"/>
</dbReference>
<dbReference type="Proteomes" id="UP001525968">
    <property type="component" value="Unassembled WGS sequence"/>
</dbReference>
<comment type="caution">
    <text evidence="13">The sequence shown here is derived from an EMBL/GenBank/DDBJ whole genome shotgun (WGS) entry which is preliminary data.</text>
</comment>
<keyword evidence="5" id="KW-0997">Cell inner membrane</keyword>
<dbReference type="InterPro" id="IPR012902">
    <property type="entry name" value="N_methyl_site"/>
</dbReference>
<comment type="subcellular location">
    <subcellularLocation>
        <location evidence="1">Cell inner membrane</location>
        <topology evidence="1">Single-pass membrane protein</topology>
    </subcellularLocation>
</comment>
<evidence type="ECO:0000313" key="14">
    <source>
        <dbReference type="Proteomes" id="UP001525968"/>
    </source>
</evidence>
<feature type="domain" description="General secretion pathway GspH" evidence="12">
    <location>
        <begin position="53"/>
        <end position="151"/>
    </location>
</feature>
<feature type="transmembrane region" description="Helical" evidence="11">
    <location>
        <begin position="12"/>
        <end position="35"/>
    </location>
</feature>
<name>A0ABT2PQP2_9BURK</name>
<evidence type="ECO:0000256" key="3">
    <source>
        <dbReference type="ARBA" id="ARBA00022475"/>
    </source>
</evidence>
<keyword evidence="7 11" id="KW-1133">Transmembrane helix</keyword>
<protein>
    <recommendedName>
        <fullName evidence="2">Type II secretion system protein H</fullName>
    </recommendedName>
    <alternativeName>
        <fullName evidence="10">General secretion pathway protein H</fullName>
    </alternativeName>
</protein>
<evidence type="ECO:0000256" key="2">
    <source>
        <dbReference type="ARBA" id="ARBA00021549"/>
    </source>
</evidence>
<proteinExistence type="inferred from homology"/>
<comment type="similarity">
    <text evidence="9">Belongs to the GSP H family.</text>
</comment>
<dbReference type="RefSeq" id="WP_261502028.1">
    <property type="nucleotide sequence ID" value="NZ_JAODYH010000012.1"/>
</dbReference>
<organism evidence="13 14">
    <name type="scientific">Acidovorax bellezanensis</name>
    <dbReference type="NCBI Taxonomy" id="2976702"/>
    <lineage>
        <taxon>Bacteria</taxon>
        <taxon>Pseudomonadati</taxon>
        <taxon>Pseudomonadota</taxon>
        <taxon>Betaproteobacteria</taxon>
        <taxon>Burkholderiales</taxon>
        <taxon>Comamonadaceae</taxon>
        <taxon>Acidovorax</taxon>
    </lineage>
</organism>
<dbReference type="InterPro" id="IPR045584">
    <property type="entry name" value="Pilin-like"/>
</dbReference>
<dbReference type="Pfam" id="PF12019">
    <property type="entry name" value="GspH"/>
    <property type="match status" value="1"/>
</dbReference>
<evidence type="ECO:0000256" key="5">
    <source>
        <dbReference type="ARBA" id="ARBA00022519"/>
    </source>
</evidence>
<dbReference type="EMBL" id="JAODYH010000012">
    <property type="protein sequence ID" value="MCT9812784.1"/>
    <property type="molecule type" value="Genomic_DNA"/>
</dbReference>
<keyword evidence="6 11" id="KW-0812">Transmembrane</keyword>
<evidence type="ECO:0000256" key="10">
    <source>
        <dbReference type="ARBA" id="ARBA00030775"/>
    </source>
</evidence>
<evidence type="ECO:0000256" key="1">
    <source>
        <dbReference type="ARBA" id="ARBA00004377"/>
    </source>
</evidence>
<evidence type="ECO:0000313" key="13">
    <source>
        <dbReference type="EMBL" id="MCT9812784.1"/>
    </source>
</evidence>
<dbReference type="PROSITE" id="PS00409">
    <property type="entry name" value="PROKAR_NTER_METHYL"/>
    <property type="match status" value="1"/>
</dbReference>
<dbReference type="SUPFAM" id="SSF54523">
    <property type="entry name" value="Pili subunits"/>
    <property type="match status" value="1"/>
</dbReference>
<dbReference type="InterPro" id="IPR022346">
    <property type="entry name" value="T2SS_GspH"/>
</dbReference>
<keyword evidence="8 11" id="KW-0472">Membrane</keyword>
<evidence type="ECO:0000256" key="7">
    <source>
        <dbReference type="ARBA" id="ARBA00022989"/>
    </source>
</evidence>
<accession>A0ABT2PQP2</accession>
<reference evidence="13 14" key="1">
    <citation type="submission" date="2022-09" db="EMBL/GenBank/DDBJ databases">
        <title>Draft genome of isolate Be4.</title>
        <authorList>
            <person name="Sanchez-Castro I."/>
            <person name="Martinez-Rodriguez P."/>
            <person name="Descostes M."/>
            <person name="Merroun M."/>
        </authorList>
    </citation>
    <scope>NUCLEOTIDE SEQUENCE [LARGE SCALE GENOMIC DNA]</scope>
    <source>
        <strain evidence="13 14">Be4</strain>
    </source>
</reference>
<evidence type="ECO:0000259" key="12">
    <source>
        <dbReference type="Pfam" id="PF12019"/>
    </source>
</evidence>
<sequence length="161" mass="17194">MLVNRCRRATSLRGFTLVELMVTISVLAILVALALPSFHDFVAKQRVRNASFQLMAALVQTRSQAITQSGTVSLKRSGSTWNSGWSVTDDTNTFGRQESLARLSISDSNNLSAVAYGRDGRLASGATKFTVKPVDATNDAATHCIRIDLSGLPTSAQGACS</sequence>
<keyword evidence="14" id="KW-1185">Reference proteome</keyword>
<gene>
    <name evidence="13" type="ORF">N0K08_19300</name>
</gene>
<evidence type="ECO:0000256" key="8">
    <source>
        <dbReference type="ARBA" id="ARBA00023136"/>
    </source>
</evidence>
<keyword evidence="3" id="KW-1003">Cell membrane</keyword>
<dbReference type="Gene3D" id="3.55.40.10">
    <property type="entry name" value="minor pseudopilin epsh domain"/>
    <property type="match status" value="1"/>
</dbReference>
<evidence type="ECO:0000256" key="4">
    <source>
        <dbReference type="ARBA" id="ARBA00022481"/>
    </source>
</evidence>
<dbReference type="Pfam" id="PF07963">
    <property type="entry name" value="N_methyl"/>
    <property type="match status" value="1"/>
</dbReference>
<evidence type="ECO:0000256" key="11">
    <source>
        <dbReference type="SAM" id="Phobius"/>
    </source>
</evidence>
<evidence type="ECO:0000256" key="6">
    <source>
        <dbReference type="ARBA" id="ARBA00022692"/>
    </source>
</evidence>